<dbReference type="GO" id="GO:0035556">
    <property type="term" value="P:intracellular signal transduction"/>
    <property type="evidence" value="ECO:0007669"/>
    <property type="project" value="InterPro"/>
</dbReference>
<dbReference type="RefSeq" id="WP_096465144.1">
    <property type="nucleotide sequence ID" value="NZ_AP017312.1"/>
</dbReference>
<dbReference type="PROSITE" id="PS50125">
    <property type="entry name" value="GUANYLATE_CYCLASE_2"/>
    <property type="match status" value="1"/>
</dbReference>
<dbReference type="KEGG" id="asoc:CB4_01820"/>
<dbReference type="OrthoDB" id="9806704at2"/>
<protein>
    <submittedName>
        <fullName evidence="1">Adenylate and Guanylate cyclase catalytic domain protein</fullName>
    </submittedName>
</protein>
<keyword evidence="2" id="KW-1185">Reference proteome</keyword>
<dbReference type="GO" id="GO:0009190">
    <property type="term" value="P:cyclic nucleotide biosynthetic process"/>
    <property type="evidence" value="ECO:0007669"/>
    <property type="project" value="InterPro"/>
</dbReference>
<evidence type="ECO:0000313" key="1">
    <source>
        <dbReference type="EMBL" id="BAU27646.1"/>
    </source>
</evidence>
<dbReference type="InterPro" id="IPR029787">
    <property type="entry name" value="Nucleotide_cyclase"/>
</dbReference>
<proteinExistence type="predicted"/>
<dbReference type="SUPFAM" id="SSF55073">
    <property type="entry name" value="Nucleotide cyclase"/>
    <property type="match status" value="1"/>
</dbReference>
<dbReference type="InterPro" id="IPR001054">
    <property type="entry name" value="A/G_cyclase"/>
</dbReference>
<accession>A0A0U5BHK5</accession>
<dbReference type="Gene3D" id="3.30.70.1230">
    <property type="entry name" value="Nucleotide cyclase"/>
    <property type="match status" value="1"/>
</dbReference>
<dbReference type="EMBL" id="AP017312">
    <property type="protein sequence ID" value="BAU27646.1"/>
    <property type="molecule type" value="Genomic_DNA"/>
</dbReference>
<evidence type="ECO:0000313" key="2">
    <source>
        <dbReference type="Proteomes" id="UP000217696"/>
    </source>
</evidence>
<reference evidence="1 2" key="1">
    <citation type="submission" date="2015-12" db="EMBL/GenBank/DDBJ databases">
        <title>Genome sequence of Aneurinibacillus soli.</title>
        <authorList>
            <person name="Lee J.S."/>
            <person name="Lee K.C."/>
            <person name="Kim K.K."/>
            <person name="Lee B.W."/>
        </authorList>
    </citation>
    <scope>NUCLEOTIDE SEQUENCE [LARGE SCALE GENOMIC DNA]</scope>
    <source>
        <strain evidence="1 2">CB4</strain>
    </source>
</reference>
<dbReference type="GO" id="GO:0004016">
    <property type="term" value="F:adenylate cyclase activity"/>
    <property type="evidence" value="ECO:0007669"/>
    <property type="project" value="UniProtKB-ARBA"/>
</dbReference>
<dbReference type="AlphaFoldDB" id="A0A0U5BHK5"/>
<name>A0A0U5BHK5_9BACL</name>
<dbReference type="CDD" id="cd07302">
    <property type="entry name" value="CHD"/>
    <property type="match status" value="1"/>
</dbReference>
<organism evidence="1 2">
    <name type="scientific">Aneurinibacillus soli</name>
    <dbReference type="NCBI Taxonomy" id="1500254"/>
    <lineage>
        <taxon>Bacteria</taxon>
        <taxon>Bacillati</taxon>
        <taxon>Bacillota</taxon>
        <taxon>Bacilli</taxon>
        <taxon>Bacillales</taxon>
        <taxon>Paenibacillaceae</taxon>
        <taxon>Aneurinibacillus group</taxon>
        <taxon>Aneurinibacillus</taxon>
    </lineage>
</organism>
<sequence>MAIIKEDELKRVILEKYGQAKQTLNTNKLLLEKYGAAVSDRIPGYEAEKMKFGAYHKDEFVAFFADMRGSSKRAKDLRPEDNFLTLHAVMPALIYIVEKYGGYVIDLPGDGIMALFKEGENRKSIQWSESKKDLNTKELAVCCGEELLSSISRVVNPILLSDNIPSVVFGVGIDSGPVVVTKTGTDGTFDTKALGDCVNMAAKKSHGHNEIWVSKNTYDKLPTSQGLQRSLDEPEWYIKKVN</sequence>
<gene>
    <name evidence="1" type="ORF">CB4_01820</name>
</gene>
<dbReference type="Proteomes" id="UP000217696">
    <property type="component" value="Chromosome"/>
</dbReference>